<proteinExistence type="predicted"/>
<evidence type="ECO:0000313" key="1">
    <source>
        <dbReference type="EMBL" id="RNA11095.1"/>
    </source>
</evidence>
<dbReference type="AlphaFoldDB" id="A0A3M7QJF4"/>
<dbReference type="EMBL" id="REGN01006044">
    <property type="protein sequence ID" value="RNA11095.1"/>
    <property type="molecule type" value="Genomic_DNA"/>
</dbReference>
<evidence type="ECO:0000313" key="2">
    <source>
        <dbReference type="Proteomes" id="UP000276133"/>
    </source>
</evidence>
<comment type="caution">
    <text evidence="1">The sequence shown here is derived from an EMBL/GenBank/DDBJ whole genome shotgun (WGS) entry which is preliminary data.</text>
</comment>
<gene>
    <name evidence="1" type="ORF">BpHYR1_054382</name>
</gene>
<protein>
    <submittedName>
        <fullName evidence="1">Uncharacterized protein</fullName>
    </submittedName>
</protein>
<sequence length="77" mass="9265">MSRFRTYLISGLAIFILLKRQLFASFKIFFIALHFWDKLNCREVACAIKAVIYINFCNRNTKQRKSQLFNYMHFSFA</sequence>
<organism evidence="1 2">
    <name type="scientific">Brachionus plicatilis</name>
    <name type="common">Marine rotifer</name>
    <name type="synonym">Brachionus muelleri</name>
    <dbReference type="NCBI Taxonomy" id="10195"/>
    <lineage>
        <taxon>Eukaryota</taxon>
        <taxon>Metazoa</taxon>
        <taxon>Spiralia</taxon>
        <taxon>Gnathifera</taxon>
        <taxon>Rotifera</taxon>
        <taxon>Eurotatoria</taxon>
        <taxon>Monogononta</taxon>
        <taxon>Pseudotrocha</taxon>
        <taxon>Ploima</taxon>
        <taxon>Brachionidae</taxon>
        <taxon>Brachionus</taxon>
    </lineage>
</organism>
<keyword evidence="2" id="KW-1185">Reference proteome</keyword>
<reference evidence="1 2" key="1">
    <citation type="journal article" date="2018" name="Sci. Rep.">
        <title>Genomic signatures of local adaptation to the degree of environmental predictability in rotifers.</title>
        <authorList>
            <person name="Franch-Gras L."/>
            <person name="Hahn C."/>
            <person name="Garcia-Roger E.M."/>
            <person name="Carmona M.J."/>
            <person name="Serra M."/>
            <person name="Gomez A."/>
        </authorList>
    </citation>
    <scope>NUCLEOTIDE SEQUENCE [LARGE SCALE GENOMIC DNA]</scope>
    <source>
        <strain evidence="1">HYR1</strain>
    </source>
</reference>
<name>A0A3M7QJF4_BRAPC</name>
<dbReference type="Proteomes" id="UP000276133">
    <property type="component" value="Unassembled WGS sequence"/>
</dbReference>
<accession>A0A3M7QJF4</accession>